<evidence type="ECO:0000259" key="2">
    <source>
        <dbReference type="PROSITE" id="PS50235"/>
    </source>
</evidence>
<dbReference type="Gene3D" id="3.90.70.10">
    <property type="entry name" value="Cysteine proteinases"/>
    <property type="match status" value="1"/>
</dbReference>
<feature type="transmembrane region" description="Helical" evidence="1">
    <location>
        <begin position="7"/>
        <end position="27"/>
    </location>
</feature>
<proteinExistence type="predicted"/>
<keyword evidence="4" id="KW-1185">Reference proteome</keyword>
<dbReference type="EMBL" id="AFBI03000043">
    <property type="protein sequence ID" value="EJW03203.1"/>
    <property type="molecule type" value="Genomic_DNA"/>
</dbReference>
<dbReference type="InterPro" id="IPR038765">
    <property type="entry name" value="Papain-like_cys_pep_sf"/>
</dbReference>
<sequence length="362" mass="42430">MNNTKRTSIIICVIIATISLFIFLKLYSNDLKSNTAPKIELSELRNKIREELAQNNNESHTLDHICSLMNLTGICYFNASIRLLMADKDFVLYFIMNDFKENQIMSLTLQTIFYKCLTLNITSLITQIENIHAIPQMTKFAKTAGGGCVKTLLDLCFYELHYEHKKSEFFEEILNILYKKPKQTKKNFNITNESFIQESCSFNCSICGKHNNQVENYTILETKIDSTIQFSVDKTLNMKLNEFLDADHECRNCKYFGKQEDKDLTYTWPDRLFIQTNRLEIKHSKIYKRNEAMEISEKLTLNDVSYQLLGSVLFHDLGKILHVNTIVRNKNQWVLCNDEIITRNCNINDYKQHGYIFLYKKV</sequence>
<reference evidence="4" key="2">
    <citation type="submission" date="2015-07" db="EMBL/GenBank/DDBJ databases">
        <title>Contrasting host-pathogen interactions and genome evolution in two generalist and specialist microsporidian pathogens of mosquitoes.</title>
        <authorList>
            <consortium name="The Broad Institute Genomics Platform"/>
            <consortium name="The Broad Institute Genome Sequencing Center for Infectious Disease"/>
            <person name="Cuomo C.A."/>
            <person name="Sanscrainte N.D."/>
            <person name="Goldberg J.M."/>
            <person name="Heiman D."/>
            <person name="Young S."/>
            <person name="Zeng Q."/>
            <person name="Becnel J.J."/>
            <person name="Birren B.W."/>
        </authorList>
    </citation>
    <scope>NUCLEOTIDE SEQUENCE [LARGE SCALE GENOMIC DNA]</scope>
    <source>
        <strain evidence="4">USNM 41457</strain>
    </source>
</reference>
<dbReference type="GO" id="GO:0004843">
    <property type="term" value="F:cysteine-type deubiquitinase activity"/>
    <property type="evidence" value="ECO:0007669"/>
    <property type="project" value="InterPro"/>
</dbReference>
<dbReference type="Pfam" id="PF00443">
    <property type="entry name" value="UCH"/>
    <property type="match status" value="1"/>
</dbReference>
<dbReference type="VEuPathDB" id="MicrosporidiaDB:EDEG_02418"/>
<dbReference type="InterPro" id="IPR001394">
    <property type="entry name" value="Peptidase_C19_UCH"/>
</dbReference>
<comment type="caution">
    <text evidence="3">The sequence shown here is derived from an EMBL/GenBank/DDBJ whole genome shotgun (WGS) entry which is preliminary data.</text>
</comment>
<dbReference type="GO" id="GO:0016579">
    <property type="term" value="P:protein deubiquitination"/>
    <property type="evidence" value="ECO:0007669"/>
    <property type="project" value="InterPro"/>
</dbReference>
<evidence type="ECO:0000256" key="1">
    <source>
        <dbReference type="SAM" id="Phobius"/>
    </source>
</evidence>
<dbReference type="PROSITE" id="PS50235">
    <property type="entry name" value="USP_3"/>
    <property type="match status" value="1"/>
</dbReference>
<feature type="domain" description="USP" evidence="2">
    <location>
        <begin position="66"/>
        <end position="362"/>
    </location>
</feature>
<name>J8ZU62_EDHAE</name>
<dbReference type="InterPro" id="IPR028889">
    <property type="entry name" value="USP"/>
</dbReference>
<accession>J8ZU62</accession>
<protein>
    <recommendedName>
        <fullName evidence="2">USP domain-containing protein</fullName>
    </recommendedName>
</protein>
<evidence type="ECO:0000313" key="3">
    <source>
        <dbReference type="EMBL" id="EJW03203.1"/>
    </source>
</evidence>
<dbReference type="HOGENOM" id="CLU_794589_0_0_1"/>
<reference evidence="3 4" key="1">
    <citation type="submission" date="2011-08" db="EMBL/GenBank/DDBJ databases">
        <authorList>
            <person name="Liu Z.J."/>
            <person name="Shi F.L."/>
            <person name="Lu J.Q."/>
            <person name="Li M."/>
            <person name="Wang Z.L."/>
        </authorList>
    </citation>
    <scope>NUCLEOTIDE SEQUENCE [LARGE SCALE GENOMIC DNA]</scope>
    <source>
        <strain evidence="3 4">USNM 41457</strain>
    </source>
</reference>
<organism evidence="3 4">
    <name type="scientific">Edhazardia aedis (strain USNM 41457)</name>
    <name type="common">Microsporidian parasite</name>
    <dbReference type="NCBI Taxonomy" id="1003232"/>
    <lineage>
        <taxon>Eukaryota</taxon>
        <taxon>Fungi</taxon>
        <taxon>Fungi incertae sedis</taxon>
        <taxon>Microsporidia</taxon>
        <taxon>Edhazardia</taxon>
    </lineage>
</organism>
<dbReference type="SUPFAM" id="SSF54001">
    <property type="entry name" value="Cysteine proteinases"/>
    <property type="match status" value="1"/>
</dbReference>
<dbReference type="InParanoid" id="J8ZU62"/>
<keyword evidence="1" id="KW-0812">Transmembrane</keyword>
<keyword evidence="1" id="KW-1133">Transmembrane helix</keyword>
<gene>
    <name evidence="3" type="ORF">EDEG_02418</name>
</gene>
<evidence type="ECO:0000313" key="4">
    <source>
        <dbReference type="Proteomes" id="UP000003163"/>
    </source>
</evidence>
<dbReference type="Proteomes" id="UP000003163">
    <property type="component" value="Unassembled WGS sequence"/>
</dbReference>
<dbReference type="AlphaFoldDB" id="J8ZU62"/>
<keyword evidence="1" id="KW-0472">Membrane</keyword>